<protein>
    <submittedName>
        <fullName evidence="1">Uncharacterized protein</fullName>
    </submittedName>
</protein>
<reference evidence="1" key="1">
    <citation type="submission" date="2014-09" db="EMBL/GenBank/DDBJ databases">
        <authorList>
            <person name="Magalhaes I.L.F."/>
            <person name="Oliveira U."/>
            <person name="Santos F.R."/>
            <person name="Vidigal T.H.D.A."/>
            <person name="Brescovit A.D."/>
            <person name="Santos A.J."/>
        </authorList>
    </citation>
    <scope>NUCLEOTIDE SEQUENCE</scope>
    <source>
        <tissue evidence="1">Shoot tissue taken approximately 20 cm above the soil surface</tissue>
    </source>
</reference>
<accession>A0A0A9BCC5</accession>
<reference evidence="1" key="2">
    <citation type="journal article" date="2015" name="Data Brief">
        <title>Shoot transcriptome of the giant reed, Arundo donax.</title>
        <authorList>
            <person name="Barrero R.A."/>
            <person name="Guerrero F.D."/>
            <person name="Moolhuijzen P."/>
            <person name="Goolsby J.A."/>
            <person name="Tidwell J."/>
            <person name="Bellgard S.E."/>
            <person name="Bellgard M.I."/>
        </authorList>
    </citation>
    <scope>NUCLEOTIDE SEQUENCE</scope>
    <source>
        <tissue evidence="1">Shoot tissue taken approximately 20 cm above the soil surface</tissue>
    </source>
</reference>
<evidence type="ECO:0000313" key="1">
    <source>
        <dbReference type="EMBL" id="JAD56957.1"/>
    </source>
</evidence>
<name>A0A0A9BCC5_ARUDO</name>
<dbReference type="EMBL" id="GBRH01240938">
    <property type="protein sequence ID" value="JAD56957.1"/>
    <property type="molecule type" value="Transcribed_RNA"/>
</dbReference>
<sequence length="8" mass="959">MYMESSVI</sequence>
<proteinExistence type="predicted"/>
<organism evidence="1">
    <name type="scientific">Arundo donax</name>
    <name type="common">Giant reed</name>
    <name type="synonym">Donax arundinaceus</name>
    <dbReference type="NCBI Taxonomy" id="35708"/>
    <lineage>
        <taxon>Eukaryota</taxon>
        <taxon>Viridiplantae</taxon>
        <taxon>Streptophyta</taxon>
        <taxon>Embryophyta</taxon>
        <taxon>Tracheophyta</taxon>
        <taxon>Spermatophyta</taxon>
        <taxon>Magnoliopsida</taxon>
        <taxon>Liliopsida</taxon>
        <taxon>Poales</taxon>
        <taxon>Poaceae</taxon>
        <taxon>PACMAD clade</taxon>
        <taxon>Arundinoideae</taxon>
        <taxon>Arundineae</taxon>
        <taxon>Arundo</taxon>
    </lineage>
</organism>